<dbReference type="InterPro" id="IPR023213">
    <property type="entry name" value="CAT-like_dom_sf"/>
</dbReference>
<reference evidence="3" key="1">
    <citation type="journal article" date="1997" name="Nucleic Acids Res.">
        <title>tRNAscan-SE: a program for improved detection of transfer RNA genes in genomic sequence.</title>
        <authorList>
            <person name="Lowe T.M."/>
            <person name="Eddy S.R."/>
        </authorList>
    </citation>
    <scope>NUCLEOTIDE SEQUENCE [LARGE SCALE GENOMIC DNA]</scope>
    <source>
        <strain evidence="3">r\B97-61/B2</strain>
    </source>
</reference>
<sequence>MSNSNFSLLSGNEIHKALELHSLEPQLMMTDNIATIIALQITLFPSQGFCVGITTHHAILDGKSTTMFVKSWVYLCKKGNTKNSSLPPKLTLFYDRSVIKDPSGLDLVYLNQWLAFTSSDSDPNRRSLIILQNIKDVSDDLLRPTFDLTHEHIKSLREKVLSKLDKAKPLHLSSFVLTFAYVSTCLIKARGGESDKMVNLGFATDARSHLNPPIPKNYFGNCVLGLLASAKAGNFMDENGLPLLRSWQAIWLKSWRRKGFLNRQKRS</sequence>
<keyword evidence="1" id="KW-0808">Transferase</keyword>
<dbReference type="PANTHER" id="PTHR31625">
    <property type="match status" value="1"/>
</dbReference>
<dbReference type="GO" id="GO:0016747">
    <property type="term" value="F:acyltransferase activity, transferring groups other than amino-acyl groups"/>
    <property type="evidence" value="ECO:0007669"/>
    <property type="project" value="UniProtKB-ARBA"/>
</dbReference>
<protein>
    <submittedName>
        <fullName evidence="4">Malonyl-CoA:anthocyanidin 5-O-glucoside-6''-O-malonyltransferase-like</fullName>
    </submittedName>
</protein>
<dbReference type="Pfam" id="PF02458">
    <property type="entry name" value="Transferase"/>
    <property type="match status" value="1"/>
</dbReference>
<evidence type="ECO:0000256" key="2">
    <source>
        <dbReference type="ARBA" id="ARBA00023315"/>
    </source>
</evidence>
<dbReference type="InterPro" id="IPR051504">
    <property type="entry name" value="Plant_metabolite_acyltrans"/>
</dbReference>
<organism evidence="3 4">
    <name type="scientific">Theobroma cacao</name>
    <name type="common">Cacao</name>
    <name type="synonym">Cocoa</name>
    <dbReference type="NCBI Taxonomy" id="3641"/>
    <lineage>
        <taxon>Eukaryota</taxon>
        <taxon>Viridiplantae</taxon>
        <taxon>Streptophyta</taxon>
        <taxon>Embryophyta</taxon>
        <taxon>Tracheophyta</taxon>
        <taxon>Spermatophyta</taxon>
        <taxon>Magnoliopsida</taxon>
        <taxon>eudicotyledons</taxon>
        <taxon>Gunneridae</taxon>
        <taxon>Pentapetalae</taxon>
        <taxon>rosids</taxon>
        <taxon>malvids</taxon>
        <taxon>Malvales</taxon>
        <taxon>Malvaceae</taxon>
        <taxon>Byttnerioideae</taxon>
        <taxon>Theobroma</taxon>
    </lineage>
</organism>
<evidence type="ECO:0000313" key="4">
    <source>
        <dbReference type="RefSeq" id="XP_017974511.1"/>
    </source>
</evidence>
<evidence type="ECO:0000256" key="1">
    <source>
        <dbReference type="ARBA" id="ARBA00022679"/>
    </source>
</evidence>
<gene>
    <name evidence="4" type="primary">LOC108661584</name>
</gene>
<reference evidence="4" key="2">
    <citation type="submission" date="2025-08" db="UniProtKB">
        <authorList>
            <consortium name="RefSeq"/>
        </authorList>
    </citation>
    <scope>IDENTIFICATION</scope>
</reference>
<dbReference type="Gramene" id="Tc04v2_t008210.1">
    <property type="protein sequence ID" value="Tc04v2_p008210.1"/>
    <property type="gene ID" value="Tc04v2_g008210"/>
</dbReference>
<evidence type="ECO:0000313" key="3">
    <source>
        <dbReference type="Proteomes" id="UP000694886"/>
    </source>
</evidence>
<dbReference type="Proteomes" id="UP000694886">
    <property type="component" value="Chromosome 4"/>
</dbReference>
<accession>A0AB32W6X1</accession>
<dbReference type="AlphaFoldDB" id="A0AB32W6X1"/>
<dbReference type="RefSeq" id="XP_017974511.1">
    <property type="nucleotide sequence ID" value="XM_018119022.1"/>
</dbReference>
<dbReference type="GeneID" id="108661584"/>
<proteinExistence type="predicted"/>
<name>A0AB32W6X1_THECC</name>
<keyword evidence="2" id="KW-0012">Acyltransferase</keyword>
<dbReference type="SUPFAM" id="SSF52777">
    <property type="entry name" value="CoA-dependent acyltransferases"/>
    <property type="match status" value="1"/>
</dbReference>
<dbReference type="Gene3D" id="3.30.559.10">
    <property type="entry name" value="Chloramphenicol acetyltransferase-like domain"/>
    <property type="match status" value="2"/>
</dbReference>
<dbReference type="KEGG" id="tcc:108661584"/>